<protein>
    <submittedName>
        <fullName evidence="1">Uncharacterized protein</fullName>
    </submittedName>
</protein>
<dbReference type="EMBL" id="VUJX02000013">
    <property type="protein sequence ID" value="KAL0929929.1"/>
    <property type="molecule type" value="Genomic_DNA"/>
</dbReference>
<evidence type="ECO:0000313" key="2">
    <source>
        <dbReference type="Proteomes" id="UP000805649"/>
    </source>
</evidence>
<sequence>MLKDRIKEFPDSMPQMEELVSGKSKAGKASTAAKTQGGATTKIKSKSSLKSQGKAGDKVGYKGTTRPPVKSKITKPQPFNRNNRAASPSFRPSVGVKVLQAMEKQLEVLREILTKTKKVCMFKEAPRIDITSSLKESLETYVTIIPLSRTQTL</sequence>
<comment type="caution">
    <text evidence="1">The sequence shown here is derived from an EMBL/GenBank/DDBJ whole genome shotgun (WGS) entry which is preliminary data.</text>
</comment>
<evidence type="ECO:0000313" key="1">
    <source>
        <dbReference type="EMBL" id="KAL0929929.1"/>
    </source>
</evidence>
<name>A0ACC3YDK3_COLTU</name>
<gene>
    <name evidence="1" type="ORF">CTRU02_215138</name>
</gene>
<keyword evidence="2" id="KW-1185">Reference proteome</keyword>
<organism evidence="1 2">
    <name type="scientific">Colletotrichum truncatum</name>
    <name type="common">Anthracnose fungus</name>
    <name type="synonym">Colletotrichum capsici</name>
    <dbReference type="NCBI Taxonomy" id="5467"/>
    <lineage>
        <taxon>Eukaryota</taxon>
        <taxon>Fungi</taxon>
        <taxon>Dikarya</taxon>
        <taxon>Ascomycota</taxon>
        <taxon>Pezizomycotina</taxon>
        <taxon>Sordariomycetes</taxon>
        <taxon>Hypocreomycetidae</taxon>
        <taxon>Glomerellales</taxon>
        <taxon>Glomerellaceae</taxon>
        <taxon>Colletotrichum</taxon>
        <taxon>Colletotrichum truncatum species complex</taxon>
    </lineage>
</organism>
<reference evidence="1 2" key="1">
    <citation type="journal article" date="2020" name="Phytopathology">
        <title>Genome Sequence Resources of Colletotrichum truncatum, C. plurivorum, C. musicola, and C. sojae: Four Species Pathogenic to Soybean (Glycine max).</title>
        <authorList>
            <person name="Rogerio F."/>
            <person name="Boufleur T.R."/>
            <person name="Ciampi-Guillardi M."/>
            <person name="Sukno S.A."/>
            <person name="Thon M.R."/>
            <person name="Massola Junior N.S."/>
            <person name="Baroncelli R."/>
        </authorList>
    </citation>
    <scope>NUCLEOTIDE SEQUENCE [LARGE SCALE GENOMIC DNA]</scope>
    <source>
        <strain evidence="1 2">CMES1059</strain>
    </source>
</reference>
<proteinExistence type="predicted"/>
<dbReference type="Proteomes" id="UP000805649">
    <property type="component" value="Unassembled WGS sequence"/>
</dbReference>
<accession>A0ACC3YDK3</accession>